<dbReference type="Pfam" id="PF01715">
    <property type="entry name" value="IPPT"/>
    <property type="match status" value="1"/>
</dbReference>
<evidence type="ECO:0000256" key="7">
    <source>
        <dbReference type="ARBA" id="ARBA00022840"/>
    </source>
</evidence>
<dbReference type="Gene3D" id="1.10.20.140">
    <property type="match status" value="1"/>
</dbReference>
<feature type="binding site" evidence="10">
    <location>
        <begin position="16"/>
        <end position="23"/>
    </location>
    <ligand>
        <name>ATP</name>
        <dbReference type="ChEBI" id="CHEBI:30616"/>
    </ligand>
</feature>
<name>A0A212KCW1_9DELT</name>
<protein>
    <recommendedName>
        <fullName evidence="10">tRNA dimethylallyltransferase</fullName>
        <ecNumber evidence="10">2.5.1.75</ecNumber>
    </recommendedName>
    <alternativeName>
        <fullName evidence="10">Dimethylallyl diphosphate:tRNA dimethylallyltransferase</fullName>
        <shortName evidence="10">DMAPP:tRNA dimethylallyltransferase</shortName>
        <shortName evidence="10">DMATase</shortName>
    </alternativeName>
    <alternativeName>
        <fullName evidence="10">Isopentenyl-diphosphate:tRNA isopentenyltransferase</fullName>
        <shortName evidence="10">IPP transferase</shortName>
        <shortName evidence="10">IPPT</shortName>
        <shortName evidence="10">IPTase</shortName>
    </alternativeName>
</protein>
<evidence type="ECO:0000256" key="4">
    <source>
        <dbReference type="ARBA" id="ARBA00022679"/>
    </source>
</evidence>
<keyword evidence="6 10" id="KW-0547">Nucleotide-binding</keyword>
<dbReference type="GO" id="GO:0052381">
    <property type="term" value="F:tRNA dimethylallyltransferase activity"/>
    <property type="evidence" value="ECO:0007669"/>
    <property type="project" value="UniProtKB-UniRule"/>
</dbReference>
<sequence>MSAAHEHPIPVIVIAGPTGTGKSALALAVARALDGIIINADSRQVYADFPIITAQPSVREFVQVTHKLYGFLPIRKKLSAGAYALLARGEIAAAHKSGRMPILVGGTGLYLQSLLSGIAPIPPVPPAISQRWQEECEKQGPKALHALLLQRDPESAARLHPNDSQRITRALEVLEGTGHPLGYWHSLPLPPSLYRPLSFCMDLSLEAITPRLAGRITAMLEAGAIEEARKAHGRCPDPVAPGWSGIGCAELFKYITGQTDLETCKAVWLQNTRAYAKRQITWFKRHAEMIRCTPDDAERVLEMAAETFGKRAKSA</sequence>
<dbReference type="EMBL" id="FLUQ01000005">
    <property type="protein sequence ID" value="SBW09448.1"/>
    <property type="molecule type" value="Genomic_DNA"/>
</dbReference>
<dbReference type="InterPro" id="IPR027417">
    <property type="entry name" value="P-loop_NTPase"/>
</dbReference>
<dbReference type="SUPFAM" id="SSF52540">
    <property type="entry name" value="P-loop containing nucleoside triphosphate hydrolases"/>
    <property type="match status" value="1"/>
</dbReference>
<reference evidence="14" key="1">
    <citation type="submission" date="2016-04" db="EMBL/GenBank/DDBJ databases">
        <authorList>
            <person name="Evans L.H."/>
            <person name="Alamgir A."/>
            <person name="Owens N."/>
            <person name="Weber N.D."/>
            <person name="Virtaneva K."/>
            <person name="Barbian K."/>
            <person name="Babar A."/>
            <person name="Rosenke K."/>
        </authorList>
    </citation>
    <scope>NUCLEOTIDE SEQUENCE</scope>
    <source>
        <strain evidence="14">86</strain>
    </source>
</reference>
<evidence type="ECO:0000256" key="2">
    <source>
        <dbReference type="ARBA" id="ARBA00003213"/>
    </source>
</evidence>
<dbReference type="GO" id="GO:0006400">
    <property type="term" value="P:tRNA modification"/>
    <property type="evidence" value="ECO:0007669"/>
    <property type="project" value="TreeGrafter"/>
</dbReference>
<dbReference type="EC" id="2.5.1.75" evidence="10"/>
<comment type="cofactor">
    <cofactor evidence="1 10">
        <name>Mg(2+)</name>
        <dbReference type="ChEBI" id="CHEBI:18420"/>
    </cofactor>
</comment>
<gene>
    <name evidence="10 14" type="primary">miaA</name>
    <name evidence="14" type="ORF">KL86DPRO_50173</name>
</gene>
<evidence type="ECO:0000256" key="6">
    <source>
        <dbReference type="ARBA" id="ARBA00022741"/>
    </source>
</evidence>
<feature type="site" description="Interaction with substrate tRNA" evidence="10">
    <location>
        <position position="107"/>
    </location>
</feature>
<evidence type="ECO:0000256" key="1">
    <source>
        <dbReference type="ARBA" id="ARBA00001946"/>
    </source>
</evidence>
<dbReference type="PANTHER" id="PTHR11088:SF60">
    <property type="entry name" value="TRNA DIMETHYLALLYLTRANSFERASE"/>
    <property type="match status" value="1"/>
</dbReference>
<dbReference type="NCBIfam" id="TIGR00174">
    <property type="entry name" value="miaA"/>
    <property type="match status" value="1"/>
</dbReference>
<proteinExistence type="inferred from homology"/>
<dbReference type="Gene3D" id="3.40.50.300">
    <property type="entry name" value="P-loop containing nucleotide triphosphate hydrolases"/>
    <property type="match status" value="1"/>
</dbReference>
<dbReference type="GO" id="GO:0005524">
    <property type="term" value="F:ATP binding"/>
    <property type="evidence" value="ECO:0007669"/>
    <property type="project" value="UniProtKB-UniRule"/>
</dbReference>
<comment type="subunit">
    <text evidence="10">Monomer.</text>
</comment>
<feature type="region of interest" description="Interaction with substrate tRNA" evidence="10">
    <location>
        <begin position="41"/>
        <end position="44"/>
    </location>
</feature>
<evidence type="ECO:0000256" key="3">
    <source>
        <dbReference type="ARBA" id="ARBA00005842"/>
    </source>
</evidence>
<evidence type="ECO:0000256" key="9">
    <source>
        <dbReference type="ARBA" id="ARBA00049563"/>
    </source>
</evidence>
<accession>A0A212KCW1</accession>
<dbReference type="HAMAP" id="MF_00185">
    <property type="entry name" value="IPP_trans"/>
    <property type="match status" value="1"/>
</dbReference>
<dbReference type="InterPro" id="IPR039657">
    <property type="entry name" value="Dimethylallyltransferase"/>
</dbReference>
<comment type="similarity">
    <text evidence="3 10 13">Belongs to the IPP transferase family.</text>
</comment>
<evidence type="ECO:0000256" key="5">
    <source>
        <dbReference type="ARBA" id="ARBA00022694"/>
    </source>
</evidence>
<evidence type="ECO:0000256" key="12">
    <source>
        <dbReference type="RuleBase" id="RU003784"/>
    </source>
</evidence>
<keyword evidence="5 10" id="KW-0819">tRNA processing</keyword>
<dbReference type="PANTHER" id="PTHR11088">
    <property type="entry name" value="TRNA DIMETHYLALLYLTRANSFERASE"/>
    <property type="match status" value="1"/>
</dbReference>
<keyword evidence="8 10" id="KW-0460">Magnesium</keyword>
<comment type="caution">
    <text evidence="10">Lacks conserved residue(s) required for the propagation of feature annotation.</text>
</comment>
<dbReference type="InterPro" id="IPR018022">
    <property type="entry name" value="IPT"/>
</dbReference>
<organism evidence="14">
    <name type="scientific">uncultured delta proteobacterium</name>
    <dbReference type="NCBI Taxonomy" id="34034"/>
    <lineage>
        <taxon>Bacteria</taxon>
        <taxon>Deltaproteobacteria</taxon>
        <taxon>environmental samples</taxon>
    </lineage>
</organism>
<evidence type="ECO:0000313" key="14">
    <source>
        <dbReference type="EMBL" id="SBW09448.1"/>
    </source>
</evidence>
<feature type="binding site" evidence="10">
    <location>
        <begin position="18"/>
        <end position="23"/>
    </location>
    <ligand>
        <name>substrate</name>
    </ligand>
</feature>
<evidence type="ECO:0000256" key="8">
    <source>
        <dbReference type="ARBA" id="ARBA00022842"/>
    </source>
</evidence>
<comment type="catalytic activity">
    <reaction evidence="9 10 11">
        <text>adenosine(37) in tRNA + dimethylallyl diphosphate = N(6)-dimethylallyladenosine(37) in tRNA + diphosphate</text>
        <dbReference type="Rhea" id="RHEA:26482"/>
        <dbReference type="Rhea" id="RHEA-COMP:10162"/>
        <dbReference type="Rhea" id="RHEA-COMP:10375"/>
        <dbReference type="ChEBI" id="CHEBI:33019"/>
        <dbReference type="ChEBI" id="CHEBI:57623"/>
        <dbReference type="ChEBI" id="CHEBI:74411"/>
        <dbReference type="ChEBI" id="CHEBI:74415"/>
        <dbReference type="EC" id="2.5.1.75"/>
    </reaction>
</comment>
<dbReference type="FunFam" id="1.10.20.140:FF:000001">
    <property type="entry name" value="tRNA dimethylallyltransferase"/>
    <property type="match status" value="1"/>
</dbReference>
<feature type="region of interest" description="Interaction with substrate tRNA" evidence="10">
    <location>
        <begin position="165"/>
        <end position="169"/>
    </location>
</feature>
<evidence type="ECO:0000256" key="13">
    <source>
        <dbReference type="RuleBase" id="RU003785"/>
    </source>
</evidence>
<keyword evidence="4 10" id="KW-0808">Transferase</keyword>
<evidence type="ECO:0000256" key="11">
    <source>
        <dbReference type="RuleBase" id="RU003783"/>
    </source>
</evidence>
<comment type="function">
    <text evidence="2 10 12">Catalyzes the transfer of a dimethylallyl group onto the adenine at position 37 in tRNAs that read codons beginning with uridine, leading to the formation of N6-(dimethylallyl)adenosine (i(6)A).</text>
</comment>
<keyword evidence="7 10" id="KW-0067">ATP-binding</keyword>
<dbReference type="AlphaFoldDB" id="A0A212KCW1"/>
<evidence type="ECO:0000256" key="10">
    <source>
        <dbReference type="HAMAP-Rule" id="MF_00185"/>
    </source>
</evidence>